<dbReference type="EMBL" id="FUKJ01000148">
    <property type="protein sequence ID" value="SJM91616.1"/>
    <property type="molecule type" value="Genomic_DNA"/>
</dbReference>
<sequence>MVDIARAFAVKVFVTTEYTVFRHYELPRSNGFLNLGGVGI</sequence>
<evidence type="ECO:0000313" key="2">
    <source>
        <dbReference type="Proteomes" id="UP000195442"/>
    </source>
</evidence>
<proteinExistence type="predicted"/>
<dbReference type="Proteomes" id="UP000195442">
    <property type="component" value="Unassembled WGS sequence"/>
</dbReference>
<name>A0A1R4H612_9GAMM</name>
<gene>
    <name evidence="1" type="ORF">CRENPOLYSF2_2310009</name>
</gene>
<keyword evidence="2" id="KW-1185">Reference proteome</keyword>
<reference evidence="2" key="1">
    <citation type="submission" date="2017-02" db="EMBL/GenBank/DDBJ databases">
        <authorList>
            <person name="Daims H."/>
        </authorList>
    </citation>
    <scope>NUCLEOTIDE SEQUENCE [LARGE SCALE GENOMIC DNA]</scope>
</reference>
<dbReference type="AlphaFoldDB" id="A0A1R4H612"/>
<protein>
    <submittedName>
        <fullName evidence="1">Uncharacterized protein</fullName>
    </submittedName>
</protein>
<evidence type="ECO:0000313" key="1">
    <source>
        <dbReference type="EMBL" id="SJM91616.1"/>
    </source>
</evidence>
<accession>A0A1R4H612</accession>
<organism evidence="1 2">
    <name type="scientific">Crenothrix polyspora</name>
    <dbReference type="NCBI Taxonomy" id="360316"/>
    <lineage>
        <taxon>Bacteria</taxon>
        <taxon>Pseudomonadati</taxon>
        <taxon>Pseudomonadota</taxon>
        <taxon>Gammaproteobacteria</taxon>
        <taxon>Methylococcales</taxon>
        <taxon>Crenotrichaceae</taxon>
        <taxon>Crenothrix</taxon>
    </lineage>
</organism>